<keyword evidence="1" id="KW-0812">Transmembrane</keyword>
<feature type="transmembrane region" description="Helical" evidence="1">
    <location>
        <begin position="60"/>
        <end position="79"/>
    </location>
</feature>
<dbReference type="AlphaFoldDB" id="A0A2S4V5D0"/>
<evidence type="ECO:0000256" key="1">
    <source>
        <dbReference type="SAM" id="Phobius"/>
    </source>
</evidence>
<dbReference type="VEuPathDB" id="FungiDB:PSTT_10216"/>
<organism evidence="2 3">
    <name type="scientific">Puccinia striiformis</name>
    <dbReference type="NCBI Taxonomy" id="27350"/>
    <lineage>
        <taxon>Eukaryota</taxon>
        <taxon>Fungi</taxon>
        <taxon>Dikarya</taxon>
        <taxon>Basidiomycota</taxon>
        <taxon>Pucciniomycotina</taxon>
        <taxon>Pucciniomycetes</taxon>
        <taxon>Pucciniales</taxon>
        <taxon>Pucciniaceae</taxon>
        <taxon>Puccinia</taxon>
    </lineage>
</organism>
<dbReference type="EMBL" id="PKSL01000108">
    <property type="protein sequence ID" value="POW04711.1"/>
    <property type="molecule type" value="Genomic_DNA"/>
</dbReference>
<reference evidence="2" key="1">
    <citation type="submission" date="2017-12" db="EMBL/GenBank/DDBJ databases">
        <title>Gene loss provides genomic basis for host adaptation in cereal stripe rust fungi.</title>
        <authorList>
            <person name="Xia C."/>
        </authorList>
    </citation>
    <scope>NUCLEOTIDE SEQUENCE [LARGE SCALE GENOMIC DNA]</scope>
    <source>
        <strain evidence="2">93-210</strain>
    </source>
</reference>
<feature type="non-terminal residue" evidence="2">
    <location>
        <position position="1"/>
    </location>
</feature>
<protein>
    <submittedName>
        <fullName evidence="2">Uncharacterized protein</fullName>
    </submittedName>
</protein>
<gene>
    <name evidence="2" type="ORF">PSTT_10216</name>
</gene>
<keyword evidence="3" id="KW-1185">Reference proteome</keyword>
<keyword evidence="1" id="KW-1133">Transmembrane helix</keyword>
<keyword evidence="1" id="KW-0472">Membrane</keyword>
<evidence type="ECO:0000313" key="2">
    <source>
        <dbReference type="EMBL" id="POW04711.1"/>
    </source>
</evidence>
<accession>A0A2S4V5D0</accession>
<dbReference type="Proteomes" id="UP000239156">
    <property type="component" value="Unassembled WGS sequence"/>
</dbReference>
<proteinExistence type="predicted"/>
<comment type="caution">
    <text evidence="2">The sequence shown here is derived from an EMBL/GenBank/DDBJ whole genome shotgun (WGS) entry which is preliminary data.</text>
</comment>
<sequence>VSSFHRPIYSSQWNYYQIHSRQILDVWYILSLCTNVSKVQEEEAKEGSKPQVLVVGFANLIWSLYLMFLVSGFGPLFIVNQQVGQTITSSSLISILSSVEISNTLKSHHLNLTKVKWI</sequence>
<name>A0A2S4V5D0_9BASI</name>
<evidence type="ECO:0000313" key="3">
    <source>
        <dbReference type="Proteomes" id="UP000239156"/>
    </source>
</evidence>